<dbReference type="SUPFAM" id="SSF56112">
    <property type="entry name" value="Protein kinase-like (PK-like)"/>
    <property type="match status" value="1"/>
</dbReference>
<dbReference type="Pfam" id="PF01636">
    <property type="entry name" value="APH"/>
    <property type="match status" value="1"/>
</dbReference>
<dbReference type="EMBL" id="SLXP01000008">
    <property type="protein sequence ID" value="TCP40306.1"/>
    <property type="molecule type" value="Genomic_DNA"/>
</dbReference>
<accession>A0A4V2SQU0</accession>
<organism evidence="2 3">
    <name type="scientific">Rhodovulum marinum</name>
    <dbReference type="NCBI Taxonomy" id="320662"/>
    <lineage>
        <taxon>Bacteria</taxon>
        <taxon>Pseudomonadati</taxon>
        <taxon>Pseudomonadota</taxon>
        <taxon>Alphaproteobacteria</taxon>
        <taxon>Rhodobacterales</taxon>
        <taxon>Paracoccaceae</taxon>
        <taxon>Rhodovulum</taxon>
    </lineage>
</organism>
<dbReference type="RefSeq" id="WP_132463388.1">
    <property type="nucleotide sequence ID" value="NZ_SLXP01000008.1"/>
</dbReference>
<name>A0A4V2SQU0_9RHOB</name>
<dbReference type="OrthoDB" id="9809275at2"/>
<evidence type="ECO:0000259" key="1">
    <source>
        <dbReference type="Pfam" id="PF01636"/>
    </source>
</evidence>
<dbReference type="InterPro" id="IPR011009">
    <property type="entry name" value="Kinase-like_dom_sf"/>
</dbReference>
<dbReference type="InterPro" id="IPR002575">
    <property type="entry name" value="Aminoglycoside_PTrfase"/>
</dbReference>
<dbReference type="Gene3D" id="3.30.200.20">
    <property type="entry name" value="Phosphorylase Kinase, domain 1"/>
    <property type="match status" value="1"/>
</dbReference>
<dbReference type="Proteomes" id="UP000294835">
    <property type="component" value="Unassembled WGS sequence"/>
</dbReference>
<comment type="caution">
    <text evidence="2">The sequence shown here is derived from an EMBL/GenBank/DDBJ whole genome shotgun (WGS) entry which is preliminary data.</text>
</comment>
<dbReference type="AlphaFoldDB" id="A0A4V2SQU0"/>
<proteinExistence type="predicted"/>
<gene>
    <name evidence="2" type="ORF">EV662_108181</name>
</gene>
<evidence type="ECO:0000313" key="3">
    <source>
        <dbReference type="Proteomes" id="UP000294835"/>
    </source>
</evidence>
<sequence length="339" mass="37190">MPERADVITGFLDRAGWGKATRQPLAGDASNRRYERLTGGPEAARAVLMDAPPETGEDVRPFLRIAHYLSGLGLSAPRILAEAPETGLLLLEDLGDDLFARVAARDPARQDALYAAAVDLLAGLHRVAPPEGLAAYDARTMADLACLPFQWYLPGLGGGAPDAETDAFRAEIEMHLALDCAPSVLILRDFHAENLIWLPERQGPARVGLLDFQDARVGHPAYDLVSLLEDARRDVPGDLQARMRARYVAATEQDPDTFARAYALLGAQRNLRIIGVFARLCLRDGKPGYLPMLPRVWDHLMHDLSHPDLAGLRARCLALLPPPEPDLIDRIARRCSPMR</sequence>
<reference evidence="2 3" key="1">
    <citation type="submission" date="2019-03" db="EMBL/GenBank/DDBJ databases">
        <title>Genomic Encyclopedia of Type Strains, Phase IV (KMG-IV): sequencing the most valuable type-strain genomes for metagenomic binning, comparative biology and taxonomic classification.</title>
        <authorList>
            <person name="Goeker M."/>
        </authorList>
    </citation>
    <scope>NUCLEOTIDE SEQUENCE [LARGE SCALE GENOMIC DNA]</scope>
    <source>
        <strain evidence="2 3">DSM 18063</strain>
    </source>
</reference>
<protein>
    <recommendedName>
        <fullName evidence="1">Aminoglycoside phosphotransferase domain-containing protein</fullName>
    </recommendedName>
</protein>
<keyword evidence="3" id="KW-1185">Reference proteome</keyword>
<feature type="domain" description="Aminoglycoside phosphotransferase" evidence="1">
    <location>
        <begin position="23"/>
        <end position="256"/>
    </location>
</feature>
<evidence type="ECO:0000313" key="2">
    <source>
        <dbReference type="EMBL" id="TCP40306.1"/>
    </source>
</evidence>
<dbReference type="Gene3D" id="3.90.1200.10">
    <property type="match status" value="1"/>
</dbReference>